<proteinExistence type="predicted"/>
<accession>A0A836LGT9</accession>
<evidence type="ECO:0000313" key="3">
    <source>
        <dbReference type="Proteomes" id="UP000674318"/>
    </source>
</evidence>
<dbReference type="Proteomes" id="UP000674318">
    <property type="component" value="Chromosome 28"/>
</dbReference>
<evidence type="ECO:0000313" key="2">
    <source>
        <dbReference type="EMBL" id="KAG5500348.1"/>
    </source>
</evidence>
<dbReference type="AlphaFoldDB" id="A0A836LGT9"/>
<reference evidence="2 3" key="1">
    <citation type="submission" date="2021-02" db="EMBL/GenBank/DDBJ databases">
        <title>Porcisia hertigi Genome sequencing and assembly.</title>
        <authorList>
            <person name="Almutairi H."/>
            <person name="Gatherer D."/>
        </authorList>
    </citation>
    <scope>NUCLEOTIDE SEQUENCE [LARGE SCALE GENOMIC DNA]</scope>
    <source>
        <strain evidence="2 3">C119</strain>
    </source>
</reference>
<dbReference type="KEGG" id="phet:94289520"/>
<dbReference type="GeneID" id="94289520"/>
<dbReference type="EMBL" id="JAFJZO010000028">
    <property type="protein sequence ID" value="KAG5500348.1"/>
    <property type="molecule type" value="Genomic_DNA"/>
</dbReference>
<organism evidence="2 3">
    <name type="scientific">Porcisia hertigi</name>
    <dbReference type="NCBI Taxonomy" id="2761500"/>
    <lineage>
        <taxon>Eukaryota</taxon>
        <taxon>Discoba</taxon>
        <taxon>Euglenozoa</taxon>
        <taxon>Kinetoplastea</taxon>
        <taxon>Metakinetoplastina</taxon>
        <taxon>Trypanosomatida</taxon>
        <taxon>Trypanosomatidae</taxon>
        <taxon>Leishmaniinae</taxon>
        <taxon>Porcisia</taxon>
    </lineage>
</organism>
<comment type="caution">
    <text evidence="2">The sequence shown here is derived from an EMBL/GenBank/DDBJ whole genome shotgun (WGS) entry which is preliminary data.</text>
</comment>
<evidence type="ECO:0000256" key="1">
    <source>
        <dbReference type="SAM" id="MobiDB-lite"/>
    </source>
</evidence>
<sequence>MSTAHDFPSDWSSWSLSARGEPSPTVEAGGLGVVQSQAGVGQTDCETPKMCTRDDAALPDDVTATALDSEANAAVLREKDDGDERLSESSAESWVELNPAELCAPCEVQRTSVDTSASARVVDVVEPLLPLPFAPEGADRGQSVEVLEMPEEIVSAQISAQEPSYALLRGAGGMDVSALTRPIRDNAATTSAPQTDVVNENAGTEQFLLFLHESIAIRDGVSSVDCDGAQGEETVGVGPESAMSIPESVAAAHPAPMVGVTEVLRRRVIQEDFFRTERGPSELSTEERQAILRALLGDLGDAPISAEKFRELMVPYQRQCECLGGSYGFHHQRCQLFSDYPVSF</sequence>
<dbReference type="RefSeq" id="XP_067755682.1">
    <property type="nucleotide sequence ID" value="XM_067899443.1"/>
</dbReference>
<name>A0A836LGT9_9TRYP</name>
<dbReference type="OrthoDB" id="260055at2759"/>
<gene>
    <name evidence="2" type="ORF">JKF63_03440</name>
</gene>
<feature type="region of interest" description="Disordered" evidence="1">
    <location>
        <begin position="1"/>
        <end position="29"/>
    </location>
</feature>
<keyword evidence="3" id="KW-1185">Reference proteome</keyword>
<protein>
    <submittedName>
        <fullName evidence="2">Uncharacterized protein</fullName>
    </submittedName>
</protein>